<comment type="similarity">
    <text evidence="2 12 14">Belongs to the FKBP-type PPIase family. Tig subfamily.</text>
</comment>
<dbReference type="Proteomes" id="UP000182569">
    <property type="component" value="Chromosome"/>
</dbReference>
<evidence type="ECO:0000256" key="2">
    <source>
        <dbReference type="ARBA" id="ARBA00005464"/>
    </source>
</evidence>
<dbReference type="GO" id="GO:0043335">
    <property type="term" value="P:protein unfolding"/>
    <property type="evidence" value="ECO:0007669"/>
    <property type="project" value="TreeGrafter"/>
</dbReference>
<keyword evidence="17" id="KW-1185">Reference proteome</keyword>
<dbReference type="STRING" id="1552.A7L45_19140"/>
<dbReference type="EC" id="5.2.1.8" evidence="3 12"/>
<dbReference type="Pfam" id="PF05698">
    <property type="entry name" value="Trigger_C"/>
    <property type="match status" value="1"/>
</dbReference>
<dbReference type="Gene3D" id="3.10.50.40">
    <property type="match status" value="1"/>
</dbReference>
<dbReference type="NCBIfam" id="TIGR00115">
    <property type="entry name" value="tig"/>
    <property type="match status" value="1"/>
</dbReference>
<evidence type="ECO:0000256" key="1">
    <source>
        <dbReference type="ARBA" id="ARBA00000971"/>
    </source>
</evidence>
<name>A0A1J0GM62_9CLOT</name>
<dbReference type="GO" id="GO:0003755">
    <property type="term" value="F:peptidyl-prolyl cis-trans isomerase activity"/>
    <property type="evidence" value="ECO:0007669"/>
    <property type="project" value="UniProtKB-UniRule"/>
</dbReference>
<evidence type="ECO:0000256" key="9">
    <source>
        <dbReference type="ARBA" id="ARBA00023306"/>
    </source>
</evidence>
<evidence type="ECO:0000256" key="5">
    <source>
        <dbReference type="ARBA" id="ARBA00022618"/>
    </source>
</evidence>
<dbReference type="GO" id="GO:0051083">
    <property type="term" value="P:'de novo' cotranslational protein folding"/>
    <property type="evidence" value="ECO:0007669"/>
    <property type="project" value="TreeGrafter"/>
</dbReference>
<dbReference type="SUPFAM" id="SSF109998">
    <property type="entry name" value="Triger factor/SurA peptide-binding domain-like"/>
    <property type="match status" value="1"/>
</dbReference>
<dbReference type="PANTHER" id="PTHR30560:SF3">
    <property type="entry name" value="TRIGGER FACTOR-LIKE PROTEIN TIG, CHLOROPLASTIC"/>
    <property type="match status" value="1"/>
</dbReference>
<evidence type="ECO:0000256" key="7">
    <source>
        <dbReference type="ARBA" id="ARBA00023186"/>
    </source>
</evidence>
<dbReference type="SUPFAM" id="SSF102735">
    <property type="entry name" value="Trigger factor ribosome-binding domain"/>
    <property type="match status" value="1"/>
</dbReference>
<dbReference type="GO" id="GO:0005737">
    <property type="term" value="C:cytoplasm"/>
    <property type="evidence" value="ECO:0007669"/>
    <property type="project" value="UniProtKB-SubCell"/>
</dbReference>
<dbReference type="GO" id="GO:0043022">
    <property type="term" value="F:ribosome binding"/>
    <property type="evidence" value="ECO:0007669"/>
    <property type="project" value="TreeGrafter"/>
</dbReference>
<dbReference type="InterPro" id="IPR036611">
    <property type="entry name" value="Trigger_fac_ribosome-bd_sf"/>
</dbReference>
<dbReference type="Pfam" id="PF00254">
    <property type="entry name" value="FKBP_C"/>
    <property type="match status" value="1"/>
</dbReference>
<evidence type="ECO:0000256" key="3">
    <source>
        <dbReference type="ARBA" id="ARBA00013194"/>
    </source>
</evidence>
<evidence type="ECO:0000256" key="11">
    <source>
        <dbReference type="ARBA" id="ARBA00029986"/>
    </source>
</evidence>
<dbReference type="InterPro" id="IPR046357">
    <property type="entry name" value="PPIase_dom_sf"/>
</dbReference>
<dbReference type="InterPro" id="IPR027304">
    <property type="entry name" value="Trigger_fact/SurA_dom_sf"/>
</dbReference>
<comment type="subcellular location">
    <subcellularLocation>
        <location evidence="12">Cytoplasm</location>
    </subcellularLocation>
    <text evidence="12">About half TF is bound to the ribosome near the polypeptide exit tunnel while the other half is free in the cytoplasm.</text>
</comment>
<keyword evidence="7 12" id="KW-0143">Chaperone</keyword>
<dbReference type="FunFam" id="3.10.50.40:FF:000001">
    <property type="entry name" value="Trigger factor"/>
    <property type="match status" value="1"/>
</dbReference>
<dbReference type="Pfam" id="PF05697">
    <property type="entry name" value="Trigger_N"/>
    <property type="match status" value="1"/>
</dbReference>
<evidence type="ECO:0000259" key="15">
    <source>
        <dbReference type="PROSITE" id="PS50059"/>
    </source>
</evidence>
<proteinExistence type="inferred from homology"/>
<keyword evidence="8 12" id="KW-0413">Isomerase</keyword>
<evidence type="ECO:0000313" key="16">
    <source>
        <dbReference type="EMBL" id="APC42032.1"/>
    </source>
</evidence>
<evidence type="ECO:0000256" key="4">
    <source>
        <dbReference type="ARBA" id="ARBA00016902"/>
    </source>
</evidence>
<feature type="domain" description="PPIase FKBP-type" evidence="15">
    <location>
        <begin position="163"/>
        <end position="245"/>
    </location>
</feature>
<dbReference type="InterPro" id="IPR008880">
    <property type="entry name" value="Trigger_fac_C"/>
</dbReference>
<organism evidence="16 17">
    <name type="scientific">Clostridium estertheticum subsp. estertheticum</name>
    <dbReference type="NCBI Taxonomy" id="1552"/>
    <lineage>
        <taxon>Bacteria</taxon>
        <taxon>Bacillati</taxon>
        <taxon>Bacillota</taxon>
        <taxon>Clostridia</taxon>
        <taxon>Eubacteriales</taxon>
        <taxon>Clostridiaceae</taxon>
        <taxon>Clostridium</taxon>
    </lineage>
</organism>
<dbReference type="PIRSF" id="PIRSF003095">
    <property type="entry name" value="Trigger_factor"/>
    <property type="match status" value="1"/>
</dbReference>
<sequence length="430" mass="48781">MNIKMEKLEKNIIKLEITVEAERFNKSLKKSSAKNSKSMNIPGFRKGKAPMNIIKKMYGENVFFEDAINFCCDDTYPEALKEHDINPLDYPKIDIIQIGEGKEFIYTASVEVAPEVKLGEYKGLEAKKVEYNVSDDEIESQLKGMQEKNARIEDKIDGTVAMGDIAIIDFKGFIEETAFEGGEGKDFELEIGSGSFIDTFEEQLVGLKAGDTKEVKVNFPEAYGREDLNGKQATFNVTVKSMKAKELPAIDDEFAKDVSEFDTLEELRNDIKNALEKSGKDREKKEFEEAVIDAACANVEMDIPEIMVKRETDVMLKDLEMKLKQQGLDLESYYQYTNNTEEKVRAFMKESAEKRVKTDLVITEIAKKEKVEASDEEMLAKAKEVAKQYGDKDIDKTADLIMKAQKQYLKIDVLNEKVIKMLVENAKVIA</sequence>
<dbReference type="EMBL" id="CP015756">
    <property type="protein sequence ID" value="APC42032.1"/>
    <property type="molecule type" value="Genomic_DNA"/>
</dbReference>
<dbReference type="SUPFAM" id="SSF54534">
    <property type="entry name" value="FKBP-like"/>
    <property type="match status" value="1"/>
</dbReference>
<dbReference type="RefSeq" id="WP_071614325.1">
    <property type="nucleotide sequence ID" value="NZ_CP015756.1"/>
</dbReference>
<keyword evidence="6 12" id="KW-0697">Rotamase</keyword>
<evidence type="ECO:0000313" key="17">
    <source>
        <dbReference type="Proteomes" id="UP000182569"/>
    </source>
</evidence>
<dbReference type="InterPro" id="IPR001179">
    <property type="entry name" value="PPIase_FKBP_dom"/>
</dbReference>
<keyword evidence="12" id="KW-0963">Cytoplasm</keyword>
<dbReference type="KEGG" id="ceu:A7L45_19140"/>
<dbReference type="HAMAP" id="MF_00303">
    <property type="entry name" value="Trigger_factor_Tig"/>
    <property type="match status" value="1"/>
</dbReference>
<evidence type="ECO:0000256" key="13">
    <source>
        <dbReference type="PROSITE-ProRule" id="PRU00277"/>
    </source>
</evidence>
<gene>
    <name evidence="12" type="primary">tig</name>
    <name evidence="16" type="ORF">A7L45_19140</name>
</gene>
<dbReference type="OrthoDB" id="9767721at2"/>
<dbReference type="InterPro" id="IPR005215">
    <property type="entry name" value="Trig_fac"/>
</dbReference>
<evidence type="ECO:0000256" key="14">
    <source>
        <dbReference type="RuleBase" id="RU003914"/>
    </source>
</evidence>
<dbReference type="GO" id="GO:0044183">
    <property type="term" value="F:protein folding chaperone"/>
    <property type="evidence" value="ECO:0007669"/>
    <property type="project" value="TreeGrafter"/>
</dbReference>
<dbReference type="InterPro" id="IPR008881">
    <property type="entry name" value="Trigger_fac_ribosome-bd_bac"/>
</dbReference>
<comment type="domain">
    <text evidence="12">Consists of 3 domains; the N-terminus binds the ribosome, the middle domain has PPIase activity, while the C-terminus has intrinsic chaperone activity on its own.</text>
</comment>
<dbReference type="InterPro" id="IPR037041">
    <property type="entry name" value="Trigger_fac_C_sf"/>
</dbReference>
<evidence type="ECO:0000256" key="10">
    <source>
        <dbReference type="ARBA" id="ARBA00024849"/>
    </source>
</evidence>
<reference evidence="17" key="1">
    <citation type="journal article" date="2016" name="Front. Microbiol.">
        <title>Complete Genome Sequence of Clostridium estertheticum DSM 8809, a Microbe Identified in Spoiled Vacuum Packed Beef.</title>
        <authorList>
            <person name="Yu Z."/>
            <person name="Gunn L."/>
            <person name="Brennan E."/>
            <person name="Reid R."/>
            <person name="Wall P.G."/>
            <person name="Gaora O.P."/>
            <person name="Hurley D."/>
            <person name="Bolton D."/>
            <person name="Fanning S."/>
        </authorList>
    </citation>
    <scope>NUCLEOTIDE SEQUENCE [LARGE SCALE GENOMIC DNA]</scope>
    <source>
        <strain evidence="17">DSM 8809</strain>
    </source>
</reference>
<dbReference type="GO" id="GO:0051301">
    <property type="term" value="P:cell division"/>
    <property type="evidence" value="ECO:0007669"/>
    <property type="project" value="UniProtKB-KW"/>
</dbReference>
<keyword evidence="5 12" id="KW-0132">Cell division</keyword>
<dbReference type="Gene3D" id="1.10.3120.10">
    <property type="entry name" value="Trigger factor, C-terminal domain"/>
    <property type="match status" value="1"/>
</dbReference>
<accession>A0A1J0GM62</accession>
<comment type="catalytic activity">
    <reaction evidence="1 12 13">
        <text>[protein]-peptidylproline (omega=180) = [protein]-peptidylproline (omega=0)</text>
        <dbReference type="Rhea" id="RHEA:16237"/>
        <dbReference type="Rhea" id="RHEA-COMP:10747"/>
        <dbReference type="Rhea" id="RHEA-COMP:10748"/>
        <dbReference type="ChEBI" id="CHEBI:83833"/>
        <dbReference type="ChEBI" id="CHEBI:83834"/>
        <dbReference type="EC" id="5.2.1.8"/>
    </reaction>
</comment>
<evidence type="ECO:0000256" key="12">
    <source>
        <dbReference type="HAMAP-Rule" id="MF_00303"/>
    </source>
</evidence>
<comment type="function">
    <text evidence="10 12">Involved in protein export. Acts as a chaperone by maintaining the newly synthesized protein in an open conformation. Functions as a peptidyl-prolyl cis-trans isomerase.</text>
</comment>
<dbReference type="Gene3D" id="3.30.70.1050">
    <property type="entry name" value="Trigger factor ribosome-binding domain"/>
    <property type="match status" value="1"/>
</dbReference>
<keyword evidence="9 12" id="KW-0131">Cell cycle</keyword>
<dbReference type="PROSITE" id="PS50059">
    <property type="entry name" value="FKBP_PPIASE"/>
    <property type="match status" value="1"/>
</dbReference>
<evidence type="ECO:0000256" key="6">
    <source>
        <dbReference type="ARBA" id="ARBA00023110"/>
    </source>
</evidence>
<dbReference type="AlphaFoldDB" id="A0A1J0GM62"/>
<protein>
    <recommendedName>
        <fullName evidence="4 12">Trigger factor</fullName>
        <shortName evidence="12">TF</shortName>
        <ecNumber evidence="3 12">5.2.1.8</ecNumber>
    </recommendedName>
    <alternativeName>
        <fullName evidence="11 12">PPIase</fullName>
    </alternativeName>
</protein>
<evidence type="ECO:0000256" key="8">
    <source>
        <dbReference type="ARBA" id="ARBA00023235"/>
    </source>
</evidence>
<dbReference type="PANTHER" id="PTHR30560">
    <property type="entry name" value="TRIGGER FACTOR CHAPERONE AND PEPTIDYL-PROLYL CIS/TRANS ISOMERASE"/>
    <property type="match status" value="1"/>
</dbReference>
<dbReference type="GO" id="GO:0015031">
    <property type="term" value="P:protein transport"/>
    <property type="evidence" value="ECO:0007669"/>
    <property type="project" value="UniProtKB-UniRule"/>
</dbReference>